<reference evidence="1" key="1">
    <citation type="submission" date="2023-07" db="EMBL/GenBank/DDBJ databases">
        <title>Black Yeasts Isolated from many extreme environments.</title>
        <authorList>
            <person name="Coleine C."/>
            <person name="Stajich J.E."/>
            <person name="Selbmann L."/>
        </authorList>
    </citation>
    <scope>NUCLEOTIDE SEQUENCE</scope>
    <source>
        <strain evidence="1">CCFEE 5714</strain>
    </source>
</reference>
<comment type="caution">
    <text evidence="1">The sequence shown here is derived from an EMBL/GenBank/DDBJ whole genome shotgun (WGS) entry which is preliminary data.</text>
</comment>
<sequence length="1415" mass="159906">MSVSLADCSDKDFIEVWAMVVVECNKIAQWDVNTTSTVSIDEIVARLKRPRDGKPDSHETARQVLRGVLGCVQKLGTVNFLITALQECDSAFGNVVTLMERICAFLETLSLFVDGPGGHIELDIRLRNTVYKVLEHFLKIMTLAYRLMTDRRSKMKLVGRQLVMGDDKGIKDSLTQLETLISDVTRTEIAVIVRDVSEAARNIRNLERGLEDLRHTANLLAADSLTHRSLLGRLTAANERKAAVERETKDLEIIKKTLEGEENRSLWDRQSDLCDNRVEETGAWLLESATFSRWPDPRATTANILALRAPSGHGKSIISSTVIQSLQQRCQAEPRSSQLAHTLGGEYLRLVTRACEDKIDSRRIADLWRALVTDLVRCADVTAFIVLDGLEQLEQASDSALVDILDQVDSVCLSATRPKLRMFITGTPNLLNRISNRVKVAIPGINLQAPLGSDDAPMNKQDLVLFMASRLKDTECFRKADNSLKRRIQDELMAGTRGDFSQLQYLLEDISNSPSISQVEDVLRRASYGRKQLIGSRVDSLNHSIDKGELKDVNEILRWVTTAFEDLTIDEYETILSFKTEARTAVYLEKRIRERYQVLFDVDEGKQITLRPGILEHLSAQTEHGRRGMTSSEGRPADLHTSEVVLVQKLVRTYLRNALGDDHAYERFHFDNFFKSKVGVDTLRVCPNSGGDHVKLARCCLLAICEHESSKAKAQSTTFLDYAYHYFARHLHYADLEQAELWVMQDVGRKLVRLLREPALIASWWVAERTDSMNQFVDGEWADDFLSAIHRWLRDPRVQKGLIDMPNERNWLRALTAKHDPDVALYDEVACAVAKTWFESEENDVRRTTVRWLHGYMVMKLSSHPRHQDNVPEAAIFSIAEWAQITLDNKNKRQEWHVCLAHTLEVFGYYEAAEVSYGTALELEPNVWRLQISRAEVMAMAKDYMGALRILEGLASNELLGENNEFQVAYRKAVLPNIGYFNYLLEQFDAAEDAFEKLLSLQEVYEDSVLNAVWLLLASLNFQKKFEGSISLLQRMANRSDSSGRSWLHSLLTTNVKDAVVLYAEVYIAARASHELETVAASGTPSAASMALHLRLAELLFHMPRIQDQNLSADMFEDVLLNDWKGAQGDFASSTKIGLAGFNFLATSLFRIASRTDLCTPLSPEAASIVVRLKKIVEYTDKLGADPTEDPRLLLARLYHLAGADELAKDTLRKQLRKALEDAEECFAEGRINRGFCHAAAILHSIDDDQNALTAWYQMIPVALRHGDSNEVFDDDRTGRECSDDPVEHDCLQTQGRAEYGAIVEEEGEIDHDSQTSSAYNDVHSRSDRALSTSSGSSSDSTTVRMLRIPAFNRNHFENVPDHNVLVNDEVMLRDDWLRSIKKEWQIDSDSIKKGNAAARIQRAWRMSQVARMKP</sequence>
<dbReference type="Proteomes" id="UP001281147">
    <property type="component" value="Unassembled WGS sequence"/>
</dbReference>
<evidence type="ECO:0000313" key="1">
    <source>
        <dbReference type="EMBL" id="KAK3701645.1"/>
    </source>
</evidence>
<name>A0ACC3MQV8_9PEZI</name>
<organism evidence="1 2">
    <name type="scientific">Vermiconidia calcicola</name>
    <dbReference type="NCBI Taxonomy" id="1690605"/>
    <lineage>
        <taxon>Eukaryota</taxon>
        <taxon>Fungi</taxon>
        <taxon>Dikarya</taxon>
        <taxon>Ascomycota</taxon>
        <taxon>Pezizomycotina</taxon>
        <taxon>Dothideomycetes</taxon>
        <taxon>Dothideomycetidae</taxon>
        <taxon>Mycosphaerellales</taxon>
        <taxon>Extremaceae</taxon>
        <taxon>Vermiconidia</taxon>
    </lineage>
</organism>
<gene>
    <name evidence="1" type="ORF">LTR37_015396</name>
</gene>
<accession>A0ACC3MQV8</accession>
<dbReference type="EMBL" id="JAUTXU010000171">
    <property type="protein sequence ID" value="KAK3701645.1"/>
    <property type="molecule type" value="Genomic_DNA"/>
</dbReference>
<keyword evidence="2" id="KW-1185">Reference proteome</keyword>
<evidence type="ECO:0000313" key="2">
    <source>
        <dbReference type="Proteomes" id="UP001281147"/>
    </source>
</evidence>
<proteinExistence type="predicted"/>
<protein>
    <submittedName>
        <fullName evidence="1">Uncharacterized protein</fullName>
    </submittedName>
</protein>